<dbReference type="AlphaFoldDB" id="A0A813GB38"/>
<evidence type="ECO:0000259" key="2">
    <source>
        <dbReference type="Pfam" id="PF09103"/>
    </source>
</evidence>
<keyword evidence="4" id="KW-1185">Reference proteome</keyword>
<dbReference type="InterPro" id="IPR015187">
    <property type="entry name" value="BRCA2_OB_1"/>
</dbReference>
<name>A0A813GB38_POLGL</name>
<dbReference type="EMBL" id="CAJNNV010027954">
    <property type="protein sequence ID" value="CAE8622327.1"/>
    <property type="molecule type" value="Genomic_DNA"/>
</dbReference>
<sequence>QKPAHEGQQPADRVCGESRAAGAVDLGEQRVASPQQEHSSPVGVVCAGALLPAEMLPSLGGHQDCGEAEVAGCHADAADLIRLLNADDSPSDSRLDTADMRLPADPSVAIRDEEPGKAAGFHGSVNLAGAFAHFQEISQAAFPAAAASGALVRFNSKWFQLQWRQLAVLAATGTPSASLCHALPRSVDPFDRLLRRCGAELAGRRSALRQICEGSGPAEQHMILLCSAVLCGSAPGSAGSVQDLAADKDIDAVAEAVAIELSDGWYFVQASLDTGLADLVRKGKLRAGRRVHICMAKMDGPPTGGCDPLELPGEARLQLVLSGCRPASGSTTSSKCDGGVAAADPASSRIRLGFQSRPFPPSRIAELREGAGFVPSVDVIVLRVLPPTFRSWQRQPAERSPKGKGKGNVKGRGEDPSEAGRRTPPEERSISQEQSRLEAIAEEEVKRTEAAMEGCDDNLQSDADGSGRLEVNRLQEQIQARVSARMFEESSRPQLQAVVLDAQAVVRTATSGNWWDSIALLTLPGPFDDQEPQAFDRLRITCSRTGAAREAGPGSSGSSGRWGPLRIYSGRGSRMQLSRPVTGTGPPGLSGLLPDGERLLRSPFCLGAPVLSEAVGPCGSIPPSSLRGHFCDLIGVPIHAGSVEQLPSLNGFRASCVLFLLAPGQRLCRVLLAEDVSLPGGPVAVSGTGQPGCTSGNEAWARLERVRALWSAEAGKSAAAAAGGRSPSAVAVHNVTFDWHDARRRTTNFRARRLQFRISLSPDDIRLRRALDWSFFSPAEVMQARASLQAGGLH</sequence>
<dbReference type="GO" id="GO:0006355">
    <property type="term" value="P:regulation of DNA-templated transcription"/>
    <property type="evidence" value="ECO:0007669"/>
    <property type="project" value="TreeGrafter"/>
</dbReference>
<dbReference type="SUPFAM" id="SSF50249">
    <property type="entry name" value="Nucleic acid-binding proteins"/>
    <property type="match status" value="1"/>
</dbReference>
<organism evidence="3 4">
    <name type="scientific">Polarella glacialis</name>
    <name type="common">Dinoflagellate</name>
    <dbReference type="NCBI Taxonomy" id="89957"/>
    <lineage>
        <taxon>Eukaryota</taxon>
        <taxon>Sar</taxon>
        <taxon>Alveolata</taxon>
        <taxon>Dinophyceae</taxon>
        <taxon>Suessiales</taxon>
        <taxon>Suessiaceae</taxon>
        <taxon>Polarella</taxon>
    </lineage>
</organism>
<evidence type="ECO:0000313" key="3">
    <source>
        <dbReference type="EMBL" id="CAE8622327.1"/>
    </source>
</evidence>
<dbReference type="Gene3D" id="2.40.50.140">
    <property type="entry name" value="Nucleic acid-binding proteins"/>
    <property type="match status" value="1"/>
</dbReference>
<feature type="domain" description="BRCA2 OB1" evidence="2">
    <location>
        <begin position="206"/>
        <end position="328"/>
    </location>
</feature>
<dbReference type="PANTHER" id="PTHR11289:SF0">
    <property type="entry name" value="BREAST CANCER TYPE 2 SUSCEPTIBILITY PROTEIN"/>
    <property type="match status" value="1"/>
</dbReference>
<dbReference type="OrthoDB" id="437625at2759"/>
<dbReference type="Proteomes" id="UP000654075">
    <property type="component" value="Unassembled WGS sequence"/>
</dbReference>
<feature type="region of interest" description="Disordered" evidence="1">
    <location>
        <begin position="1"/>
        <end position="39"/>
    </location>
</feature>
<comment type="caution">
    <text evidence="3">The sequence shown here is derived from an EMBL/GenBank/DDBJ whole genome shotgun (WGS) entry which is preliminary data.</text>
</comment>
<feature type="region of interest" description="Disordered" evidence="1">
    <location>
        <begin position="392"/>
        <end position="436"/>
    </location>
</feature>
<accession>A0A813GB38</accession>
<dbReference type="GO" id="GO:0000724">
    <property type="term" value="P:double-strand break repair via homologous recombination"/>
    <property type="evidence" value="ECO:0007669"/>
    <property type="project" value="InterPro"/>
</dbReference>
<gene>
    <name evidence="3" type="ORF">PGLA1383_LOCUS39780</name>
</gene>
<dbReference type="Pfam" id="PF09103">
    <property type="entry name" value="BRCA-2_OB1"/>
    <property type="match status" value="1"/>
</dbReference>
<evidence type="ECO:0000256" key="1">
    <source>
        <dbReference type="SAM" id="MobiDB-lite"/>
    </source>
</evidence>
<reference evidence="3" key="1">
    <citation type="submission" date="2021-02" db="EMBL/GenBank/DDBJ databases">
        <authorList>
            <person name="Dougan E. K."/>
            <person name="Rhodes N."/>
            <person name="Thang M."/>
            <person name="Chan C."/>
        </authorList>
    </citation>
    <scope>NUCLEOTIDE SEQUENCE</scope>
</reference>
<evidence type="ECO:0000313" key="4">
    <source>
        <dbReference type="Proteomes" id="UP000654075"/>
    </source>
</evidence>
<dbReference type="InterPro" id="IPR012340">
    <property type="entry name" value="NA-bd_OB-fold"/>
</dbReference>
<feature type="non-terminal residue" evidence="3">
    <location>
        <position position="1"/>
    </location>
</feature>
<feature type="compositionally biased region" description="Basic and acidic residues" evidence="1">
    <location>
        <begin position="411"/>
        <end position="430"/>
    </location>
</feature>
<protein>
    <recommendedName>
        <fullName evidence="2">BRCA2 OB1 domain-containing protein</fullName>
    </recommendedName>
</protein>
<dbReference type="InterPro" id="IPR015525">
    <property type="entry name" value="BRCA2"/>
</dbReference>
<proteinExistence type="predicted"/>
<dbReference type="PANTHER" id="PTHR11289">
    <property type="entry name" value="BREAST CANCER TYPE 2 SUSCEPTIBILITY PROTEIN BRCA2"/>
    <property type="match status" value="1"/>
</dbReference>